<dbReference type="PANTHER" id="PTHR33991:SF1">
    <property type="entry name" value="DNA REPAIR PROTEIN RECO"/>
    <property type="match status" value="1"/>
</dbReference>
<organism evidence="9 10">
    <name type="scientific">Candidatus Uhrbacteria bacterium RIFCSPHIGHO2_02_FULL_53_13</name>
    <dbReference type="NCBI Taxonomy" id="1802389"/>
    <lineage>
        <taxon>Bacteria</taxon>
        <taxon>Candidatus Uhriibacteriota</taxon>
    </lineage>
</organism>
<evidence type="ECO:0000256" key="2">
    <source>
        <dbReference type="ARBA" id="ARBA00021310"/>
    </source>
</evidence>
<dbReference type="HAMAP" id="MF_00201">
    <property type="entry name" value="RecO"/>
    <property type="match status" value="1"/>
</dbReference>
<evidence type="ECO:0000313" key="9">
    <source>
        <dbReference type="EMBL" id="OGL71747.1"/>
    </source>
</evidence>
<dbReference type="STRING" id="1802389.A3C17_02930"/>
<dbReference type="InterPro" id="IPR003717">
    <property type="entry name" value="RecO"/>
</dbReference>
<dbReference type="GO" id="GO:0006310">
    <property type="term" value="P:DNA recombination"/>
    <property type="evidence" value="ECO:0007669"/>
    <property type="project" value="UniProtKB-UniRule"/>
</dbReference>
<comment type="caution">
    <text evidence="9">The sequence shown here is derived from an EMBL/GenBank/DDBJ whole genome shotgun (WGS) entry which is preliminary data.</text>
</comment>
<protein>
    <recommendedName>
        <fullName evidence="2 7">DNA repair protein RecO</fullName>
    </recommendedName>
    <alternativeName>
        <fullName evidence="6 7">Recombination protein O</fullName>
    </alternativeName>
</protein>
<keyword evidence="4 7" id="KW-0233">DNA recombination</keyword>
<evidence type="ECO:0000256" key="7">
    <source>
        <dbReference type="HAMAP-Rule" id="MF_00201"/>
    </source>
</evidence>
<dbReference type="InterPro" id="IPR022572">
    <property type="entry name" value="DNA_rep/recomb_RecO_N"/>
</dbReference>
<dbReference type="Pfam" id="PF02565">
    <property type="entry name" value="RecO_C"/>
    <property type="match status" value="1"/>
</dbReference>
<evidence type="ECO:0000256" key="1">
    <source>
        <dbReference type="ARBA" id="ARBA00007452"/>
    </source>
</evidence>
<dbReference type="GO" id="GO:0043590">
    <property type="term" value="C:bacterial nucleoid"/>
    <property type="evidence" value="ECO:0007669"/>
    <property type="project" value="TreeGrafter"/>
</dbReference>
<sequence length="263" mass="29605">MTSIITAVVLGSRDYKDYDRFYDLYTKERGKVMVFGKGTRKFQSKLAAHMQPFAELTCMVAHGKLWLRLAGVERRRDFPGVRRDLQTLGLGLGLNELLRVGVGSGESDASLYAFLLDAYAWVDALSPPSRHRTAFIHSAITLKWLILLGVGPHCDACVICHCELERVVQPHISVMHGGLVCTKCVQQDRPRFADARRVSHELVSALRFLAMAPFDVLLSRSFEPLLNDLAVVQDQFVTYHLERELNTTAFIYDLNDQPIAELA</sequence>
<gene>
    <name evidence="7" type="primary">recO</name>
    <name evidence="9" type="ORF">A3C17_02930</name>
</gene>
<dbReference type="Proteomes" id="UP000177097">
    <property type="component" value="Unassembled WGS sequence"/>
</dbReference>
<dbReference type="EMBL" id="MGDX01000006">
    <property type="protein sequence ID" value="OGL71747.1"/>
    <property type="molecule type" value="Genomic_DNA"/>
</dbReference>
<comment type="function">
    <text evidence="7">Involved in DNA repair and RecF pathway recombination.</text>
</comment>
<evidence type="ECO:0000259" key="8">
    <source>
        <dbReference type="Pfam" id="PF11967"/>
    </source>
</evidence>
<dbReference type="Gene3D" id="2.40.50.140">
    <property type="entry name" value="Nucleic acid-binding proteins"/>
    <property type="match status" value="1"/>
</dbReference>
<reference evidence="9 10" key="1">
    <citation type="journal article" date="2016" name="Nat. Commun.">
        <title>Thousands of microbial genomes shed light on interconnected biogeochemical processes in an aquifer system.</title>
        <authorList>
            <person name="Anantharaman K."/>
            <person name="Brown C.T."/>
            <person name="Hug L.A."/>
            <person name="Sharon I."/>
            <person name="Castelle C.J."/>
            <person name="Probst A.J."/>
            <person name="Thomas B.C."/>
            <person name="Singh A."/>
            <person name="Wilkins M.J."/>
            <person name="Karaoz U."/>
            <person name="Brodie E.L."/>
            <person name="Williams K.H."/>
            <person name="Hubbard S.S."/>
            <person name="Banfield J.F."/>
        </authorList>
    </citation>
    <scope>NUCLEOTIDE SEQUENCE [LARGE SCALE GENOMIC DNA]</scope>
</reference>
<evidence type="ECO:0000313" key="10">
    <source>
        <dbReference type="Proteomes" id="UP000177097"/>
    </source>
</evidence>
<dbReference type="GO" id="GO:0006302">
    <property type="term" value="P:double-strand break repair"/>
    <property type="evidence" value="ECO:0007669"/>
    <property type="project" value="TreeGrafter"/>
</dbReference>
<proteinExistence type="inferred from homology"/>
<accession>A0A1F7U236</accession>
<dbReference type="PANTHER" id="PTHR33991">
    <property type="entry name" value="DNA REPAIR PROTEIN RECO"/>
    <property type="match status" value="1"/>
</dbReference>
<dbReference type="AlphaFoldDB" id="A0A1F7U236"/>
<evidence type="ECO:0000256" key="6">
    <source>
        <dbReference type="ARBA" id="ARBA00033409"/>
    </source>
</evidence>
<name>A0A1F7U236_9BACT</name>
<dbReference type="Gene3D" id="1.20.1440.120">
    <property type="entry name" value="Recombination protein O, C-terminal domain"/>
    <property type="match status" value="1"/>
</dbReference>
<feature type="domain" description="DNA replication/recombination mediator RecO N-terminal" evidence="8">
    <location>
        <begin position="5"/>
        <end position="61"/>
    </location>
</feature>
<dbReference type="NCBIfam" id="TIGR00613">
    <property type="entry name" value="reco"/>
    <property type="match status" value="1"/>
</dbReference>
<keyword evidence="5 7" id="KW-0234">DNA repair</keyword>
<dbReference type="SUPFAM" id="SSF50249">
    <property type="entry name" value="Nucleic acid-binding proteins"/>
    <property type="match status" value="1"/>
</dbReference>
<dbReference type="InterPro" id="IPR012340">
    <property type="entry name" value="NA-bd_OB-fold"/>
</dbReference>
<dbReference type="InterPro" id="IPR042242">
    <property type="entry name" value="RecO_C"/>
</dbReference>
<evidence type="ECO:0000256" key="5">
    <source>
        <dbReference type="ARBA" id="ARBA00023204"/>
    </source>
</evidence>
<keyword evidence="3 7" id="KW-0227">DNA damage</keyword>
<evidence type="ECO:0000256" key="3">
    <source>
        <dbReference type="ARBA" id="ARBA00022763"/>
    </source>
</evidence>
<evidence type="ECO:0000256" key="4">
    <source>
        <dbReference type="ARBA" id="ARBA00023172"/>
    </source>
</evidence>
<dbReference type="InterPro" id="IPR037278">
    <property type="entry name" value="ARFGAP/RecO"/>
</dbReference>
<comment type="similarity">
    <text evidence="1 7">Belongs to the RecO family.</text>
</comment>
<dbReference type="SUPFAM" id="SSF57863">
    <property type="entry name" value="ArfGap/RecO-like zinc finger"/>
    <property type="match status" value="1"/>
</dbReference>
<dbReference type="Pfam" id="PF11967">
    <property type="entry name" value="RecO_N"/>
    <property type="match status" value="1"/>
</dbReference>